<gene>
    <name evidence="2" type="ORF">BJ554DRAFT_498</name>
</gene>
<dbReference type="AlphaFoldDB" id="A0A8H8A1L3"/>
<evidence type="ECO:0000259" key="1">
    <source>
        <dbReference type="Pfam" id="PF00501"/>
    </source>
</evidence>
<feature type="domain" description="AMP-dependent synthetase/ligase" evidence="1">
    <location>
        <begin position="2"/>
        <end position="400"/>
    </location>
</feature>
<dbReference type="Pfam" id="PF00501">
    <property type="entry name" value="AMP-binding"/>
    <property type="match status" value="1"/>
</dbReference>
<evidence type="ECO:0000313" key="3">
    <source>
        <dbReference type="Proteomes" id="UP000673691"/>
    </source>
</evidence>
<dbReference type="PANTHER" id="PTHR22754:SF32">
    <property type="entry name" value="DISCO-INTERACTING PROTEIN 2"/>
    <property type="match status" value="1"/>
</dbReference>
<accession>A0A8H8A1L3</accession>
<feature type="non-terminal residue" evidence="2">
    <location>
        <position position="696"/>
    </location>
</feature>
<dbReference type="PANTHER" id="PTHR22754">
    <property type="entry name" value="DISCO-INTERACTING PROTEIN 2 DIP2 -RELATED"/>
    <property type="match status" value="1"/>
</dbReference>
<keyword evidence="3" id="KW-1185">Reference proteome</keyword>
<sequence>MDVRARRVARYLREVAGSRAGERVLLCFGPGISFLPAMFGVLAAGCVAVPLAPPDPRTLARDVRRFARIAADTGARVVLCERDYVVATTLRGAAARLTGGGSVGWPENLRWVACESVVGNGSPAAPEGCGRDIDPDDLAFIQGEGGGGVALGHGQLLKNVAALNAECDLPPDKTIVFWVPQFHDLGLVGGFLNVIRANASAAVFSPLTFLQKPIVWLQAMSRYKATYTAAPNFAYELCGRRLRPSDLAGLDLSHLEGAFAGAEPVRRATIERFCRLTAGAGFDPGAFRNLYGLAETCAFGFGFTTRHRGFPSCVLVDEAELRRGGRVRVVRRLAPYPEESVTGPELAGPDPKGLILGTGYPNAEQNVEVRIVDPETRNLRPHLTVGEIWLSSPSVGSGYWARDEENESTFRATLAGTGQDGCFWTAKEPERTTFLRTGDLGFYYDGEVYIAGRQKDLIIINGKNHYPHDIEITAQEASPHIRPGCVIAAPANAGGCSGSAAEEPAEKLTLLCELRASARPEHYGAIREEVACAVAATHGILPERLVFLAARALPKTTSGKVQRSKAAAMLGGGEFGAAVLYDDQGAGRKQEVEKAAAEAESRKLVGRSAATATATTTTATTTTIRPAGHLPAARIPGQKDIQACVAEFLRGVARPGVVPEGEPDVTANVMETYALDSLSAVQVIAQLQAHYGVEIG</sequence>
<organism evidence="2 3">
    <name type="scientific">Olpidium bornovanus</name>
    <dbReference type="NCBI Taxonomy" id="278681"/>
    <lineage>
        <taxon>Eukaryota</taxon>
        <taxon>Fungi</taxon>
        <taxon>Fungi incertae sedis</taxon>
        <taxon>Olpidiomycota</taxon>
        <taxon>Olpidiomycotina</taxon>
        <taxon>Olpidiomycetes</taxon>
        <taxon>Olpidiales</taxon>
        <taxon>Olpidiaceae</taxon>
        <taxon>Olpidium</taxon>
    </lineage>
</organism>
<dbReference type="OrthoDB" id="69964at2759"/>
<name>A0A8H8A1L3_9FUNG</name>
<dbReference type="Gene3D" id="3.30.300.30">
    <property type="match status" value="1"/>
</dbReference>
<dbReference type="EMBL" id="JAEFCI010000853">
    <property type="protein sequence ID" value="KAG5463290.1"/>
    <property type="molecule type" value="Genomic_DNA"/>
</dbReference>
<protein>
    <recommendedName>
        <fullName evidence="1">AMP-dependent synthetase/ligase domain-containing protein</fullName>
    </recommendedName>
</protein>
<proteinExistence type="predicted"/>
<reference evidence="2 3" key="1">
    <citation type="journal article" name="Sci. Rep.">
        <title>Genome-scale phylogenetic analyses confirm Olpidium as the closest living zoosporic fungus to the non-flagellated, terrestrial fungi.</title>
        <authorList>
            <person name="Chang Y."/>
            <person name="Rochon D."/>
            <person name="Sekimoto S."/>
            <person name="Wang Y."/>
            <person name="Chovatia M."/>
            <person name="Sandor L."/>
            <person name="Salamov A."/>
            <person name="Grigoriev I.V."/>
            <person name="Stajich J.E."/>
            <person name="Spatafora J.W."/>
        </authorList>
    </citation>
    <scope>NUCLEOTIDE SEQUENCE [LARGE SCALE GENOMIC DNA]</scope>
    <source>
        <strain evidence="2">S191</strain>
    </source>
</reference>
<dbReference type="InterPro" id="IPR042099">
    <property type="entry name" value="ANL_N_sf"/>
</dbReference>
<dbReference type="Proteomes" id="UP000673691">
    <property type="component" value="Unassembled WGS sequence"/>
</dbReference>
<dbReference type="InterPro" id="IPR045851">
    <property type="entry name" value="AMP-bd_C_sf"/>
</dbReference>
<dbReference type="Gene3D" id="3.40.50.12780">
    <property type="entry name" value="N-terminal domain of ligase-like"/>
    <property type="match status" value="1"/>
</dbReference>
<dbReference type="SUPFAM" id="SSF56801">
    <property type="entry name" value="Acetyl-CoA synthetase-like"/>
    <property type="match status" value="1"/>
</dbReference>
<comment type="caution">
    <text evidence="2">The sequence shown here is derived from an EMBL/GenBank/DDBJ whole genome shotgun (WGS) entry which is preliminary data.</text>
</comment>
<evidence type="ECO:0000313" key="2">
    <source>
        <dbReference type="EMBL" id="KAG5463290.1"/>
    </source>
</evidence>
<dbReference type="InterPro" id="IPR000873">
    <property type="entry name" value="AMP-dep_synth/lig_dom"/>
</dbReference>